<dbReference type="GO" id="GO:0000480">
    <property type="term" value="P:endonucleolytic cleavage in 5'-ETS of tricistronic rRNA transcript (SSU-rRNA, 5.8S rRNA, LSU-rRNA)"/>
    <property type="evidence" value="ECO:0007669"/>
    <property type="project" value="TreeGrafter"/>
</dbReference>
<dbReference type="PROSITE" id="PS50082">
    <property type="entry name" value="WD_REPEATS_2"/>
    <property type="match status" value="6"/>
</dbReference>
<comment type="subcellular location">
    <subcellularLocation>
        <location evidence="1">Nucleus</location>
        <location evidence="1">Nucleolus</location>
    </subcellularLocation>
</comment>
<dbReference type="GO" id="GO:0034511">
    <property type="term" value="F:U3 snoRNA binding"/>
    <property type="evidence" value="ECO:0007669"/>
    <property type="project" value="TreeGrafter"/>
</dbReference>
<reference evidence="7 8" key="1">
    <citation type="submission" date="2016-05" db="EMBL/GenBank/DDBJ databases">
        <title>First whole genome sequencing of Entamoeba histolytica HM1:IMSS-clone-6.</title>
        <authorList>
            <person name="Mukherjee Avik.K."/>
            <person name="Izumyama S."/>
            <person name="Nakada-Tsukui K."/>
            <person name="Nozaki T."/>
        </authorList>
    </citation>
    <scope>NUCLEOTIDE SEQUENCE [LARGE SCALE GENOMIC DNA]</scope>
    <source>
        <strain evidence="7 8">HM1:IMSS clone 6</strain>
    </source>
</reference>
<feature type="repeat" description="WD" evidence="5">
    <location>
        <begin position="198"/>
        <end position="238"/>
    </location>
</feature>
<dbReference type="InterPro" id="IPR015943">
    <property type="entry name" value="WD40/YVTN_repeat-like_dom_sf"/>
</dbReference>
<dbReference type="AlphaFoldDB" id="A0A5K1VBQ3"/>
<evidence type="ECO:0000259" key="6">
    <source>
        <dbReference type="Pfam" id="PF08625"/>
    </source>
</evidence>
<keyword evidence="3" id="KW-0677">Repeat</keyword>
<organism evidence="7 8">
    <name type="scientific">Entamoeba histolytica</name>
    <dbReference type="NCBI Taxonomy" id="5759"/>
    <lineage>
        <taxon>Eukaryota</taxon>
        <taxon>Amoebozoa</taxon>
        <taxon>Evosea</taxon>
        <taxon>Archamoebae</taxon>
        <taxon>Mastigamoebida</taxon>
        <taxon>Entamoebidae</taxon>
        <taxon>Entamoeba</taxon>
    </lineage>
</organism>
<dbReference type="Gene3D" id="2.130.10.10">
    <property type="entry name" value="YVTN repeat-like/Quinoprotein amine dehydrogenase"/>
    <property type="match status" value="3"/>
</dbReference>
<dbReference type="InterPro" id="IPR001680">
    <property type="entry name" value="WD40_rpt"/>
</dbReference>
<dbReference type="Pfam" id="PF00400">
    <property type="entry name" value="WD40"/>
    <property type="match status" value="7"/>
</dbReference>
<dbReference type="PANTHER" id="PTHR19854:SF15">
    <property type="entry name" value="TRANSDUCIN BETA-LIKE PROTEIN 3"/>
    <property type="match status" value="1"/>
</dbReference>
<dbReference type="CDD" id="cd00200">
    <property type="entry name" value="WD40"/>
    <property type="match status" value="1"/>
</dbReference>
<name>A0A5K1VBQ3_ENTHI</name>
<keyword evidence="2 5" id="KW-0853">WD repeat</keyword>
<evidence type="ECO:0000256" key="2">
    <source>
        <dbReference type="ARBA" id="ARBA00022574"/>
    </source>
</evidence>
<comment type="caution">
    <text evidence="7">The sequence shown here is derived from an EMBL/GenBank/DDBJ whole genome shotgun (WGS) entry which is preliminary data.</text>
</comment>
<dbReference type="PROSITE" id="PS00678">
    <property type="entry name" value="WD_REPEATS_1"/>
    <property type="match status" value="1"/>
</dbReference>
<dbReference type="VEuPathDB" id="AmoebaDB:EHI5A_025970"/>
<evidence type="ECO:0000256" key="4">
    <source>
        <dbReference type="ARBA" id="ARBA00023242"/>
    </source>
</evidence>
<proteinExistence type="predicted"/>
<sequence>MEAIPTRQEEKLIQQLSKQTVFQTKYCGGAFTCTSDGSNLIWVGEDATTTYVSALHGSIKFTYKGDSSDILNFAVSPNNRYLAVSYSSGLVYVYDLSIPKEHLMIIKTPNTSTKQQSVTVSMCFSYSNGFLAMGSNDGYVRIYDLQNKFFTHNLVFSHSLVTNVLFDDSKEQYLVYASSDSLETIRQFNLHTNKIKDMFGHLNGIVDMKLNTKKQLVSIGKDNVLIIWDMQSLKPTKTIPITYSLFLQFAGEYIILGTEEGNLIALKDKEIIWKNKEEQRLLSPGAVLIAGEEIIHVSHDGYLIFYSFEGKVKSYDCFDRESIICCLPLEKNDDESDNTLTNEEKKQHDIEFPLHCNKVLLLNNSNALEVYDFVAHTSQLYYGHDSVIMSYCISPSKDYIIVGYFDGSISLWDLKTMKELVNTTVHSGAVTALGHSTQSRMIATGSNDKYIKIFSYESLEEFTQVDAFAAHTKEIQCLTFSTKDIFLVSGSADKSAKLWAPKEGFALHGVLKGHTKAVISAEFSPIEQVVATASGDGTIRLWSVKSLSALRTLQGHNGGISKAIFVNDGVQIISVGNDGTVRLWVVKTGENTQTLDVSEEKLWSITKHNQNFIVTGDNGLVSLIQDISSEVVAERITSREKEILLGQKLMNLTRQGKWKEALKVCVELGLQKEALNCCSSCNVSEAIEEWDIELGKKLYEFARYWNERNVSMAVAQTVMNAIFLKWDLESLNSEDFKKSLDRMKELNTKHLQTLDGYYRKALFVDFVADQVKALP</sequence>
<dbReference type="InterPro" id="IPR019775">
    <property type="entry name" value="WD40_repeat_CS"/>
</dbReference>
<dbReference type="VEuPathDB" id="AmoebaDB:EHI8A_009110"/>
<dbReference type="GO" id="GO:0032040">
    <property type="term" value="C:small-subunit processome"/>
    <property type="evidence" value="ECO:0007669"/>
    <property type="project" value="InterPro"/>
</dbReference>
<evidence type="ECO:0000313" key="8">
    <source>
        <dbReference type="Proteomes" id="UP000078387"/>
    </source>
</evidence>
<accession>A0A5K1VBQ3</accession>
<dbReference type="GO" id="GO:0030686">
    <property type="term" value="C:90S preribosome"/>
    <property type="evidence" value="ECO:0007669"/>
    <property type="project" value="TreeGrafter"/>
</dbReference>
<feature type="repeat" description="WD" evidence="5">
    <location>
        <begin position="468"/>
        <end position="499"/>
    </location>
</feature>
<evidence type="ECO:0000313" key="7">
    <source>
        <dbReference type="EMBL" id="GAT95949.1"/>
    </source>
</evidence>
<feature type="repeat" description="WD" evidence="5">
    <location>
        <begin position="423"/>
        <end position="464"/>
    </location>
</feature>
<dbReference type="PRINTS" id="PR00320">
    <property type="entry name" value="GPROTEINBRPT"/>
</dbReference>
<dbReference type="VEuPathDB" id="AmoebaDB:EHI_140750"/>
<dbReference type="FunFam" id="2.130.10.10:FF:001527">
    <property type="entry name" value="WD repeat-containing protein SAZD, putative"/>
    <property type="match status" value="1"/>
</dbReference>
<protein>
    <submittedName>
        <fullName evidence="7">WD domain containing protein</fullName>
    </submittedName>
</protein>
<dbReference type="InterPro" id="IPR020472">
    <property type="entry name" value="WD40_PAC1"/>
</dbReference>
<feature type="repeat" description="WD" evidence="5">
    <location>
        <begin position="511"/>
        <end position="552"/>
    </location>
</feature>
<feature type="repeat" description="WD" evidence="5">
    <location>
        <begin position="553"/>
        <end position="594"/>
    </location>
</feature>
<dbReference type="OMA" id="PYVQRHF"/>
<dbReference type="SMART" id="SM00320">
    <property type="entry name" value="WD40"/>
    <property type="match status" value="10"/>
</dbReference>
<dbReference type="EMBL" id="BDEQ01000001">
    <property type="protein sequence ID" value="GAT95949.1"/>
    <property type="molecule type" value="Genomic_DNA"/>
</dbReference>
<dbReference type="VEuPathDB" id="AmoebaDB:EHI7A_011940"/>
<dbReference type="GO" id="GO:0000472">
    <property type="term" value="P:endonucleolytic cleavage to generate mature 5'-end of SSU-rRNA from (SSU-rRNA, 5.8S rRNA, LSU-rRNA)"/>
    <property type="evidence" value="ECO:0007669"/>
    <property type="project" value="TreeGrafter"/>
</dbReference>
<dbReference type="Pfam" id="PF08625">
    <property type="entry name" value="Utp13"/>
    <property type="match status" value="1"/>
</dbReference>
<evidence type="ECO:0000256" key="5">
    <source>
        <dbReference type="PROSITE-ProRule" id="PRU00221"/>
    </source>
</evidence>
<dbReference type="PANTHER" id="PTHR19854">
    <property type="entry name" value="TRANSDUCIN BETA-LIKE 3"/>
    <property type="match status" value="1"/>
</dbReference>
<dbReference type="InterPro" id="IPR036322">
    <property type="entry name" value="WD40_repeat_dom_sf"/>
</dbReference>
<dbReference type="Proteomes" id="UP000078387">
    <property type="component" value="Unassembled WGS sequence"/>
</dbReference>
<keyword evidence="4" id="KW-0539">Nucleus</keyword>
<gene>
    <name evidence="7" type="ORF">CL6EHI_140750</name>
</gene>
<dbReference type="VEuPathDB" id="AmoebaDB:KM1_027320"/>
<evidence type="ECO:0000256" key="3">
    <source>
        <dbReference type="ARBA" id="ARBA00022737"/>
    </source>
</evidence>
<evidence type="ECO:0000256" key="1">
    <source>
        <dbReference type="ARBA" id="ARBA00004604"/>
    </source>
</evidence>
<dbReference type="PROSITE" id="PS50294">
    <property type="entry name" value="WD_REPEATS_REGION"/>
    <property type="match status" value="4"/>
</dbReference>
<dbReference type="InterPro" id="IPR013934">
    <property type="entry name" value="Utp13_C"/>
</dbReference>
<feature type="repeat" description="WD" evidence="5">
    <location>
        <begin position="381"/>
        <end position="422"/>
    </location>
</feature>
<dbReference type="SUPFAM" id="SSF50978">
    <property type="entry name" value="WD40 repeat-like"/>
    <property type="match status" value="2"/>
</dbReference>
<feature type="domain" description="U3 small nucleolar RNA-associated protein 13 C-terminal" evidence="6">
    <location>
        <begin position="647"/>
        <end position="770"/>
    </location>
</feature>
<dbReference type="FunFam" id="2.130.10.10:FF:001674">
    <property type="entry name" value="Utp13 specific WD40 associated domain containing protein"/>
    <property type="match status" value="1"/>
</dbReference>